<name>A0A9X5CFN6_9FIRM</name>
<organism evidence="2 3">
    <name type="scientific">Schaedlerella arabinosiphila</name>
    <dbReference type="NCBI Taxonomy" id="2044587"/>
    <lineage>
        <taxon>Bacteria</taxon>
        <taxon>Bacillati</taxon>
        <taxon>Bacillota</taxon>
        <taxon>Clostridia</taxon>
        <taxon>Lachnospirales</taxon>
        <taxon>Lachnospiraceae</taxon>
        <taxon>Schaedlerella</taxon>
    </lineage>
</organism>
<gene>
    <name evidence="2" type="ORF">FMM80_20940</name>
</gene>
<evidence type="ECO:0000313" key="2">
    <source>
        <dbReference type="EMBL" id="NDO70986.1"/>
    </source>
</evidence>
<dbReference type="Proteomes" id="UP000474104">
    <property type="component" value="Unassembled WGS sequence"/>
</dbReference>
<reference evidence="2 3" key="1">
    <citation type="submission" date="2019-07" db="EMBL/GenBank/DDBJ databases">
        <title>Draft genome sequences of 15 bacterial species constituting the stable defined intestinal microbiota of the GM15 gnotobiotic mouse model.</title>
        <authorList>
            <person name="Elie C."/>
            <person name="Mathieu A."/>
            <person name="Saliou A."/>
            <person name="Darnaud M."/>
            <person name="Leulier F."/>
            <person name="Tamellini A."/>
        </authorList>
    </citation>
    <scope>NUCLEOTIDE SEQUENCE [LARGE SCALE GENOMIC DNA]</scope>
    <source>
        <strain evidence="3">ASF 502</strain>
    </source>
</reference>
<protein>
    <submittedName>
        <fullName evidence="2">Uncharacterized protein</fullName>
    </submittedName>
</protein>
<feature type="region of interest" description="Disordered" evidence="1">
    <location>
        <begin position="37"/>
        <end position="73"/>
    </location>
</feature>
<dbReference type="OrthoDB" id="2157903at2"/>
<accession>A0A9X5CFN6</accession>
<comment type="caution">
    <text evidence="2">The sequence shown here is derived from an EMBL/GenBank/DDBJ whole genome shotgun (WGS) entry which is preliminary data.</text>
</comment>
<proteinExistence type="predicted"/>
<sequence length="117" mass="13843">MSIVKNKDKRTGITYVYESESYWDKEKQQPRARRKLIGKIDEQTGEIVPTDGRGRKRKDRNTTLAGKDTQDDHRKQLAEKDLLIEQLRAENRVLKKERESFLKDLHLLLSRYGTQNE</sequence>
<evidence type="ECO:0000256" key="1">
    <source>
        <dbReference type="SAM" id="MobiDB-lite"/>
    </source>
</evidence>
<dbReference type="AlphaFoldDB" id="A0A9X5CFN6"/>
<dbReference type="EMBL" id="VIRB01000129">
    <property type="protein sequence ID" value="NDO70986.1"/>
    <property type="molecule type" value="Genomic_DNA"/>
</dbReference>
<dbReference type="RefSeq" id="WP_004068276.1">
    <property type="nucleotide sequence ID" value="NZ_VIRB01000129.1"/>
</dbReference>
<evidence type="ECO:0000313" key="3">
    <source>
        <dbReference type="Proteomes" id="UP000474104"/>
    </source>
</evidence>